<gene>
    <name evidence="2" type="ORF">POCTA_138.1.T1030043</name>
</gene>
<comment type="caution">
    <text evidence="2">The sequence shown here is derived from an EMBL/GenBank/DDBJ whole genome shotgun (WGS) entry which is preliminary data.</text>
</comment>
<proteinExistence type="predicted"/>
<dbReference type="PANTHER" id="PTHR23354">
    <property type="entry name" value="NUCLEOLAR PROTEIN 7/ESTROGEN RECEPTOR COACTIVATOR-RELATED"/>
    <property type="match status" value="1"/>
</dbReference>
<dbReference type="PROSITE" id="PS51886">
    <property type="entry name" value="TLDC"/>
    <property type="match status" value="1"/>
</dbReference>
<protein>
    <recommendedName>
        <fullName evidence="1">TLDc domain-containing protein</fullName>
    </recommendedName>
</protein>
<evidence type="ECO:0000313" key="3">
    <source>
        <dbReference type="Proteomes" id="UP000683925"/>
    </source>
</evidence>
<keyword evidence="3" id="KW-1185">Reference proteome</keyword>
<dbReference type="Pfam" id="PF07534">
    <property type="entry name" value="TLD"/>
    <property type="match status" value="1"/>
</dbReference>
<dbReference type="Proteomes" id="UP000683925">
    <property type="component" value="Unassembled WGS sequence"/>
</dbReference>
<evidence type="ECO:0000259" key="1">
    <source>
        <dbReference type="PROSITE" id="PS51886"/>
    </source>
</evidence>
<organism evidence="2 3">
    <name type="scientific">Paramecium octaurelia</name>
    <dbReference type="NCBI Taxonomy" id="43137"/>
    <lineage>
        <taxon>Eukaryota</taxon>
        <taxon>Sar</taxon>
        <taxon>Alveolata</taxon>
        <taxon>Ciliophora</taxon>
        <taxon>Intramacronucleata</taxon>
        <taxon>Oligohymenophorea</taxon>
        <taxon>Peniculida</taxon>
        <taxon>Parameciidae</taxon>
        <taxon>Paramecium</taxon>
    </lineage>
</organism>
<dbReference type="AlphaFoldDB" id="A0A8S1WWS5"/>
<dbReference type="PANTHER" id="PTHR23354:SF122">
    <property type="entry name" value="GTPASE-ACTIVATING PROTEIN SKYWALKER"/>
    <property type="match status" value="1"/>
</dbReference>
<accession>A0A8S1WWS5</accession>
<dbReference type="OMA" id="FWNSVNN"/>
<feature type="domain" description="TLDc" evidence="1">
    <location>
        <begin position="230"/>
        <end position="400"/>
    </location>
</feature>
<dbReference type="OrthoDB" id="298084at2759"/>
<reference evidence="2" key="1">
    <citation type="submission" date="2021-01" db="EMBL/GenBank/DDBJ databases">
        <authorList>
            <consortium name="Genoscope - CEA"/>
            <person name="William W."/>
        </authorList>
    </citation>
    <scope>NUCLEOTIDE SEQUENCE</scope>
</reference>
<dbReference type="SMART" id="SM00584">
    <property type="entry name" value="TLDc"/>
    <property type="match status" value="1"/>
</dbReference>
<evidence type="ECO:0000313" key="2">
    <source>
        <dbReference type="EMBL" id="CAD8192805.1"/>
    </source>
</evidence>
<dbReference type="EMBL" id="CAJJDP010000103">
    <property type="protein sequence ID" value="CAD8192805.1"/>
    <property type="molecule type" value="Genomic_DNA"/>
</dbReference>
<sequence length="402" mass="46615">MQQQCFHNQEITRIYLQPDSQAVQLLCEECIEDKGLTTKFDQLVLLQKVKKQPEELLSKINLDNTVKVFLSKLLKATEDDLKNTKRKWNDRLQTIKQILDKLINETETYFDQLKKELEDFRRGLVTIVNFSRFEQLIQDDQQANKEIQIVNYIKELESGVTGQKKTDILNLINVYKEKIKNTQIPSITDRLSFITQEMNDYQTTVNKYSQKCNPDIHPQLPQFPIQQSSKILSQRNFEKLLERITNQKRYTINLIYQAQQLGINSESFWNSVNNKSNLLMIFKSKNKAIFGGYTPCQWKKLSTPLQQGIYDDNSISFLFCQNGEDLKFFPIKRENKPAIILNSSQGPNFGGDLNINADFQGGTINLGTTYSNDIQPGQPQLVFGSQNQPNINECEIIQILHQ</sequence>
<name>A0A8S1WWS5_PAROT</name>
<dbReference type="InterPro" id="IPR006571">
    <property type="entry name" value="TLDc_dom"/>
</dbReference>